<reference evidence="6 7" key="1">
    <citation type="submission" date="2017-06" db="EMBL/GenBank/DDBJ databases">
        <authorList>
            <consortium name="Pathogen Informatics"/>
        </authorList>
    </citation>
    <scope>NUCLEOTIDE SEQUENCE [LARGE SCALE GENOMIC DNA]</scope>
    <source>
        <strain evidence="6 7">NCTC11291</strain>
    </source>
</reference>
<feature type="transmembrane region" description="Helical" evidence="5">
    <location>
        <begin position="119"/>
        <end position="143"/>
    </location>
</feature>
<evidence type="ECO:0000313" key="6">
    <source>
        <dbReference type="EMBL" id="SNV45971.1"/>
    </source>
</evidence>
<gene>
    <name evidence="6" type="ORF">SAMEA4504048_02110</name>
</gene>
<protein>
    <submittedName>
        <fullName evidence="6">Membrane protein</fullName>
    </submittedName>
</protein>
<keyword evidence="4 5" id="KW-0472">Membrane</keyword>
<dbReference type="PANTHER" id="PTHR37306">
    <property type="entry name" value="COLICIN V PRODUCTION PROTEIN"/>
    <property type="match status" value="1"/>
</dbReference>
<dbReference type="AlphaFoldDB" id="A0A239XGI6"/>
<feature type="transmembrane region" description="Helical" evidence="5">
    <location>
        <begin position="78"/>
        <end position="107"/>
    </location>
</feature>
<evidence type="ECO:0000256" key="5">
    <source>
        <dbReference type="SAM" id="Phobius"/>
    </source>
</evidence>
<dbReference type="Proteomes" id="UP000215144">
    <property type="component" value="Chromosome 1"/>
</dbReference>
<organism evidence="6 7">
    <name type="scientific">Streptococcus acidominimus</name>
    <dbReference type="NCBI Taxonomy" id="1326"/>
    <lineage>
        <taxon>Bacteria</taxon>
        <taxon>Bacillati</taxon>
        <taxon>Bacillota</taxon>
        <taxon>Bacilli</taxon>
        <taxon>Lactobacillales</taxon>
        <taxon>Streptococcaceae</taxon>
        <taxon>Streptococcus</taxon>
    </lineage>
</organism>
<keyword evidence="3 5" id="KW-1133">Transmembrane helix</keyword>
<evidence type="ECO:0000256" key="3">
    <source>
        <dbReference type="ARBA" id="ARBA00022989"/>
    </source>
</evidence>
<evidence type="ECO:0000313" key="7">
    <source>
        <dbReference type="Proteomes" id="UP000215144"/>
    </source>
</evidence>
<dbReference type="GO" id="GO:0016020">
    <property type="term" value="C:membrane"/>
    <property type="evidence" value="ECO:0007669"/>
    <property type="project" value="UniProtKB-SubCell"/>
</dbReference>
<evidence type="ECO:0000256" key="1">
    <source>
        <dbReference type="ARBA" id="ARBA00004141"/>
    </source>
</evidence>
<dbReference type="RefSeq" id="WP_017769023.1">
    <property type="nucleotide sequence ID" value="NZ_LT906454.1"/>
</dbReference>
<dbReference type="KEGG" id="saco:SAME_02110"/>
<comment type="subcellular location">
    <subcellularLocation>
        <location evidence="1">Membrane</location>
        <topology evidence="1">Multi-pass membrane protein</topology>
    </subcellularLocation>
</comment>
<dbReference type="Pfam" id="PF02674">
    <property type="entry name" value="Colicin_V"/>
    <property type="match status" value="1"/>
</dbReference>
<accession>A0A239XGI6</accession>
<evidence type="ECO:0000256" key="4">
    <source>
        <dbReference type="ARBA" id="ARBA00023136"/>
    </source>
</evidence>
<keyword evidence="2 5" id="KW-0812">Transmembrane</keyword>
<feature type="transmembrane region" description="Helical" evidence="5">
    <location>
        <begin position="23"/>
        <end position="43"/>
    </location>
</feature>
<name>A0A239XGI6_STRAI</name>
<sequence>MITLLIFLILAWSFYIGYTRGIFLQVFYLIGSFVALAIAKAYYQPLAKMLYIWVPYANPTEGANIAFFKDVNLFSHDLIFYAGVAYLGIYTLAYAGVRLIGILLHLAPLDRFDSRGTNIVSGLLSCLVVCLSLSMVLMILATIPFDSIQTTLSNNHMTRFFIEQLPFFSSYLKNLWITQILP</sequence>
<dbReference type="InterPro" id="IPR003825">
    <property type="entry name" value="Colicin-V_CvpA"/>
</dbReference>
<dbReference type="OrthoDB" id="1809613at2"/>
<dbReference type="EMBL" id="LT906454">
    <property type="protein sequence ID" value="SNV45971.1"/>
    <property type="molecule type" value="Genomic_DNA"/>
</dbReference>
<evidence type="ECO:0000256" key="2">
    <source>
        <dbReference type="ARBA" id="ARBA00022692"/>
    </source>
</evidence>
<proteinExistence type="predicted"/>
<dbReference type="PANTHER" id="PTHR37306:SF1">
    <property type="entry name" value="COLICIN V PRODUCTION PROTEIN"/>
    <property type="match status" value="1"/>
</dbReference>
<dbReference type="GO" id="GO:0009403">
    <property type="term" value="P:toxin biosynthetic process"/>
    <property type="evidence" value="ECO:0007669"/>
    <property type="project" value="InterPro"/>
</dbReference>